<dbReference type="EMBL" id="MCGR01000020">
    <property type="protein sequence ID" value="ORY82876.1"/>
    <property type="molecule type" value="Genomic_DNA"/>
</dbReference>
<dbReference type="Proteomes" id="UP000193467">
    <property type="component" value="Unassembled WGS sequence"/>
</dbReference>
<dbReference type="SUPFAM" id="SSF55298">
    <property type="entry name" value="YjgF-like"/>
    <property type="match status" value="1"/>
</dbReference>
<gene>
    <name evidence="1" type="ORF">BCR35DRAFT_340695</name>
</gene>
<dbReference type="InterPro" id="IPR006175">
    <property type="entry name" value="YjgF/YER057c/UK114"/>
</dbReference>
<dbReference type="InParanoid" id="A0A1Y2FHZ9"/>
<dbReference type="GO" id="GO:0005739">
    <property type="term" value="C:mitochondrion"/>
    <property type="evidence" value="ECO:0007669"/>
    <property type="project" value="TreeGrafter"/>
</dbReference>
<dbReference type="FunCoup" id="A0A1Y2FHZ9">
    <property type="interactions" value="235"/>
</dbReference>
<protein>
    <submittedName>
        <fullName evidence="1">Endoribonuclease L-PSP/chorismate mutase-like protein</fullName>
    </submittedName>
</protein>
<dbReference type="PANTHER" id="PTHR11803:SF42">
    <property type="entry name" value="MMF1"/>
    <property type="match status" value="1"/>
</dbReference>
<reference evidence="1 2" key="1">
    <citation type="submission" date="2016-07" db="EMBL/GenBank/DDBJ databases">
        <title>Pervasive Adenine N6-methylation of Active Genes in Fungi.</title>
        <authorList>
            <consortium name="DOE Joint Genome Institute"/>
            <person name="Mondo S.J."/>
            <person name="Dannebaum R.O."/>
            <person name="Kuo R.C."/>
            <person name="Labutti K."/>
            <person name="Haridas S."/>
            <person name="Kuo A."/>
            <person name="Salamov A."/>
            <person name="Ahrendt S.R."/>
            <person name="Lipzen A."/>
            <person name="Sullivan W."/>
            <person name="Andreopoulos W.B."/>
            <person name="Clum A."/>
            <person name="Lindquist E."/>
            <person name="Daum C."/>
            <person name="Ramamoorthy G.K."/>
            <person name="Gryganskyi A."/>
            <person name="Culley D."/>
            <person name="Magnuson J.K."/>
            <person name="James T.Y."/>
            <person name="O'Malley M.A."/>
            <person name="Stajich J.E."/>
            <person name="Spatafora J.W."/>
            <person name="Visel A."/>
            <person name="Grigoriev I.V."/>
        </authorList>
    </citation>
    <scope>NUCLEOTIDE SEQUENCE [LARGE SCALE GENOMIC DNA]</scope>
    <source>
        <strain evidence="1 2">62-1032</strain>
    </source>
</reference>
<proteinExistence type="predicted"/>
<dbReference type="CDD" id="cd00448">
    <property type="entry name" value="YjgF_YER057c_UK114_family"/>
    <property type="match status" value="1"/>
</dbReference>
<organism evidence="1 2">
    <name type="scientific">Leucosporidium creatinivorum</name>
    <dbReference type="NCBI Taxonomy" id="106004"/>
    <lineage>
        <taxon>Eukaryota</taxon>
        <taxon>Fungi</taxon>
        <taxon>Dikarya</taxon>
        <taxon>Basidiomycota</taxon>
        <taxon>Pucciniomycotina</taxon>
        <taxon>Microbotryomycetes</taxon>
        <taxon>Leucosporidiales</taxon>
        <taxon>Leucosporidium</taxon>
    </lineage>
</organism>
<dbReference type="PANTHER" id="PTHR11803">
    <property type="entry name" value="2-IMINOBUTANOATE/2-IMINOPROPANOATE DEAMINASE RIDA"/>
    <property type="match status" value="1"/>
</dbReference>
<dbReference type="Gene3D" id="3.30.1330.40">
    <property type="entry name" value="RutC-like"/>
    <property type="match status" value="1"/>
</dbReference>
<name>A0A1Y2FHZ9_9BASI</name>
<dbReference type="OrthoDB" id="309640at2759"/>
<sequence length="134" mass="14005">MSASTTRQVIEHPSKAPITAIGSSVIVSGHLVFMAGAIGVDEAGNWVEGTVQDRAKAAFARVADRLSVLGLGLEDLLSVTIYLSKYEQDFADFNEAYSTLFGVDVAKPCRTCVGVAALPAGTDIEVTCVAAKRG</sequence>
<evidence type="ECO:0000313" key="2">
    <source>
        <dbReference type="Proteomes" id="UP000193467"/>
    </source>
</evidence>
<accession>A0A1Y2FHZ9</accession>
<keyword evidence="2" id="KW-1185">Reference proteome</keyword>
<dbReference type="InterPro" id="IPR035959">
    <property type="entry name" value="RutC-like_sf"/>
</dbReference>
<dbReference type="AlphaFoldDB" id="A0A1Y2FHZ9"/>
<evidence type="ECO:0000313" key="1">
    <source>
        <dbReference type="EMBL" id="ORY82876.1"/>
    </source>
</evidence>
<dbReference type="Pfam" id="PF01042">
    <property type="entry name" value="Ribonuc_L-PSP"/>
    <property type="match status" value="1"/>
</dbReference>
<dbReference type="GO" id="GO:0019239">
    <property type="term" value="F:deaminase activity"/>
    <property type="evidence" value="ECO:0007669"/>
    <property type="project" value="TreeGrafter"/>
</dbReference>
<comment type="caution">
    <text evidence="1">The sequence shown here is derived from an EMBL/GenBank/DDBJ whole genome shotgun (WGS) entry which is preliminary data.</text>
</comment>
<dbReference type="GO" id="GO:0005829">
    <property type="term" value="C:cytosol"/>
    <property type="evidence" value="ECO:0007669"/>
    <property type="project" value="TreeGrafter"/>
</dbReference>
<dbReference type="STRING" id="106004.A0A1Y2FHZ9"/>